<gene>
    <name evidence="2" type="ORF">FHL05_05590</name>
    <name evidence="1" type="ORF">FHL06_07455</name>
</gene>
<reference evidence="3 4" key="1">
    <citation type="journal article" date="2019" name="Syst. Appl. Microbiol.">
        <title>Polyphasic characterization of two novel Lactobacillus spp. isolated from blown salami packages: Description of Lactobacillus halodurans sp. nov. and Lactobacillus salsicarnum sp. nov.</title>
        <authorList>
            <person name="Schuster J.A."/>
            <person name="Klingl A."/>
            <person name="Vogel R.F."/>
            <person name="Ehrmann M.A."/>
        </authorList>
    </citation>
    <scope>NUCLEOTIDE SEQUENCE [LARGE SCALE GENOMIC DNA]</scope>
    <source>
        <strain evidence="2 3">TMW 1.1920</strain>
        <strain evidence="1 4">TMW 1.2172</strain>
    </source>
</reference>
<dbReference type="InterPro" id="IPR002347">
    <property type="entry name" value="SDR_fam"/>
</dbReference>
<dbReference type="OrthoDB" id="9799818at2"/>
<protein>
    <submittedName>
        <fullName evidence="2">SDR family NAD(P)-dependent oxidoreductase</fullName>
    </submittedName>
</protein>
<dbReference type="Pfam" id="PF00106">
    <property type="entry name" value="adh_short"/>
    <property type="match status" value="1"/>
</dbReference>
<dbReference type="Gene3D" id="3.40.50.720">
    <property type="entry name" value="NAD(P)-binding Rossmann-like Domain"/>
    <property type="match status" value="1"/>
</dbReference>
<dbReference type="SUPFAM" id="SSF51735">
    <property type="entry name" value="NAD(P)-binding Rossmann-fold domains"/>
    <property type="match status" value="1"/>
</dbReference>
<sequence length="223" mass="24614">MATTIVFGADSGVGLEIAKEFGHNKQRIILVARDQAKLTKATDDLTMDGITTTNYACDANDFSAIKEMMDDLTKRDRNIENLVFNVGDKHLDDALSSDTDLIEKIFKTNVLSAIFTAKEFLSQTDKKAQRSIIFTGGGAAIHPSQKASTLSLTKAALRSYAYTLHETVKDQNVYVGLVTIQGIIGDSPEMAPEKIAPVYWDLLKKRDDVEALYPEKISKSEFD</sequence>
<evidence type="ECO:0000313" key="3">
    <source>
        <dbReference type="Proteomes" id="UP000371423"/>
    </source>
</evidence>
<dbReference type="EMBL" id="VDFO01000017">
    <property type="protein sequence ID" value="MQS97361.1"/>
    <property type="molecule type" value="Genomic_DNA"/>
</dbReference>
<name>A0A5P0ZWF0_9LACO</name>
<comment type="caution">
    <text evidence="2">The sequence shown here is derived from an EMBL/GenBank/DDBJ whole genome shotgun (WGS) entry which is preliminary data.</text>
</comment>
<dbReference type="CDD" id="cd05233">
    <property type="entry name" value="SDR_c"/>
    <property type="match status" value="1"/>
</dbReference>
<keyword evidence="3" id="KW-1185">Reference proteome</keyword>
<proteinExistence type="predicted"/>
<dbReference type="EMBL" id="VDFP01000013">
    <property type="protein sequence ID" value="MQS76221.1"/>
    <property type="molecule type" value="Genomic_DNA"/>
</dbReference>
<dbReference type="InterPro" id="IPR036291">
    <property type="entry name" value="NAD(P)-bd_dom_sf"/>
</dbReference>
<dbReference type="PANTHER" id="PTHR43431:SF1">
    <property type="entry name" value="OS08G0476300 PROTEIN"/>
    <property type="match status" value="1"/>
</dbReference>
<organism evidence="2 3">
    <name type="scientific">Companilactobacillus halodurans</name>
    <dbReference type="NCBI Taxonomy" id="2584183"/>
    <lineage>
        <taxon>Bacteria</taxon>
        <taxon>Bacillati</taxon>
        <taxon>Bacillota</taxon>
        <taxon>Bacilli</taxon>
        <taxon>Lactobacillales</taxon>
        <taxon>Lactobacillaceae</taxon>
        <taxon>Companilactobacillus</taxon>
    </lineage>
</organism>
<dbReference type="RefSeq" id="WP_153385613.1">
    <property type="nucleotide sequence ID" value="NZ_VDFO01000017.1"/>
</dbReference>
<evidence type="ECO:0000313" key="4">
    <source>
        <dbReference type="Proteomes" id="UP000414364"/>
    </source>
</evidence>
<accession>A0A5P0ZWF0</accession>
<dbReference type="PANTHER" id="PTHR43431">
    <property type="entry name" value="OXIDOREDUCTASE, SHORT CHAIN DEHYDROGENASE/REDUCTASE FAMILY (AFU_ORTHOLOGUE AFUA_5G14000)"/>
    <property type="match status" value="1"/>
</dbReference>
<evidence type="ECO:0000313" key="2">
    <source>
        <dbReference type="EMBL" id="MQS97361.1"/>
    </source>
</evidence>
<dbReference type="AlphaFoldDB" id="A0A5P0ZWF0"/>
<evidence type="ECO:0000313" key="1">
    <source>
        <dbReference type="EMBL" id="MQS76221.1"/>
    </source>
</evidence>
<dbReference type="Proteomes" id="UP000371423">
    <property type="component" value="Unassembled WGS sequence"/>
</dbReference>
<dbReference type="Proteomes" id="UP000414364">
    <property type="component" value="Unassembled WGS sequence"/>
</dbReference>